<gene>
    <name evidence="2" type="ORF">CCAM_LOCUS43181</name>
</gene>
<name>A0A484NJA4_9ASTE</name>
<feature type="region of interest" description="Disordered" evidence="1">
    <location>
        <begin position="47"/>
        <end position="68"/>
    </location>
</feature>
<evidence type="ECO:0000313" key="3">
    <source>
        <dbReference type="Proteomes" id="UP000595140"/>
    </source>
</evidence>
<dbReference type="AlphaFoldDB" id="A0A484NJA4"/>
<dbReference type="EMBL" id="OOIL02006764">
    <property type="protein sequence ID" value="VFR01406.1"/>
    <property type="molecule type" value="Genomic_DNA"/>
</dbReference>
<protein>
    <submittedName>
        <fullName evidence="2">Uncharacterized protein</fullName>
    </submittedName>
</protein>
<proteinExistence type="predicted"/>
<dbReference type="Proteomes" id="UP000595140">
    <property type="component" value="Unassembled WGS sequence"/>
</dbReference>
<keyword evidence="3" id="KW-1185">Reference proteome</keyword>
<evidence type="ECO:0000256" key="1">
    <source>
        <dbReference type="SAM" id="MobiDB-lite"/>
    </source>
</evidence>
<organism evidence="2 3">
    <name type="scientific">Cuscuta campestris</name>
    <dbReference type="NCBI Taxonomy" id="132261"/>
    <lineage>
        <taxon>Eukaryota</taxon>
        <taxon>Viridiplantae</taxon>
        <taxon>Streptophyta</taxon>
        <taxon>Embryophyta</taxon>
        <taxon>Tracheophyta</taxon>
        <taxon>Spermatophyta</taxon>
        <taxon>Magnoliopsida</taxon>
        <taxon>eudicotyledons</taxon>
        <taxon>Gunneridae</taxon>
        <taxon>Pentapetalae</taxon>
        <taxon>asterids</taxon>
        <taxon>lamiids</taxon>
        <taxon>Solanales</taxon>
        <taxon>Convolvulaceae</taxon>
        <taxon>Cuscuteae</taxon>
        <taxon>Cuscuta</taxon>
        <taxon>Cuscuta subgen. Grammica</taxon>
        <taxon>Cuscuta sect. Cleistogrammica</taxon>
    </lineage>
</organism>
<reference evidence="2 3" key="1">
    <citation type="submission" date="2018-04" db="EMBL/GenBank/DDBJ databases">
        <authorList>
            <person name="Vogel A."/>
        </authorList>
    </citation>
    <scope>NUCLEOTIDE SEQUENCE [LARGE SCALE GENOMIC DNA]</scope>
</reference>
<sequence>MLFKLASIFFPTRTYAYVYAKDHVRSWIFRFYKIESRVFFLLKFQQRSKDTSKSGSGQGTKDQNKSEG</sequence>
<evidence type="ECO:0000313" key="2">
    <source>
        <dbReference type="EMBL" id="VFR01406.1"/>
    </source>
</evidence>
<accession>A0A484NJA4</accession>